<evidence type="ECO:0000313" key="3">
    <source>
        <dbReference type="Proteomes" id="UP000201728"/>
    </source>
</evidence>
<organism evidence="2 3">
    <name type="scientific">Legionella clemsonensis</name>
    <dbReference type="NCBI Taxonomy" id="1867846"/>
    <lineage>
        <taxon>Bacteria</taxon>
        <taxon>Pseudomonadati</taxon>
        <taxon>Pseudomonadota</taxon>
        <taxon>Gammaproteobacteria</taxon>
        <taxon>Legionellales</taxon>
        <taxon>Legionellaceae</taxon>
        <taxon>Legionella</taxon>
    </lineage>
</organism>
<keyword evidence="3" id="KW-1185">Reference proteome</keyword>
<dbReference type="AlphaFoldDB" id="A0A222P2U7"/>
<protein>
    <submittedName>
        <fullName evidence="2">Uncharacterized protein</fullName>
    </submittedName>
</protein>
<dbReference type="Proteomes" id="UP000201728">
    <property type="component" value="Chromosome"/>
</dbReference>
<dbReference type="EMBL" id="CP016397">
    <property type="protein sequence ID" value="ASQ46151.1"/>
    <property type="molecule type" value="Genomic_DNA"/>
</dbReference>
<keyword evidence="1" id="KW-0472">Membrane</keyword>
<keyword evidence="1" id="KW-0812">Transmembrane</keyword>
<feature type="transmembrane region" description="Helical" evidence="1">
    <location>
        <begin position="290"/>
        <end position="310"/>
    </location>
</feature>
<evidence type="ECO:0000256" key="1">
    <source>
        <dbReference type="SAM" id="Phobius"/>
    </source>
</evidence>
<dbReference type="RefSeq" id="WP_094091131.1">
    <property type="nucleotide sequence ID" value="NZ_CP016397.1"/>
</dbReference>
<dbReference type="OrthoDB" id="5639734at2"/>
<feature type="transmembrane region" description="Helical" evidence="1">
    <location>
        <begin position="239"/>
        <end position="270"/>
    </location>
</feature>
<evidence type="ECO:0000313" key="2">
    <source>
        <dbReference type="EMBL" id="ASQ46151.1"/>
    </source>
</evidence>
<name>A0A222P2U7_9GAMM</name>
<reference evidence="3" key="1">
    <citation type="submission" date="2016-07" db="EMBL/GenBank/DDBJ databases">
        <authorList>
            <person name="Florea S."/>
            <person name="Webb J.S."/>
            <person name="Jaromczyk J."/>
            <person name="Schardl C.L."/>
        </authorList>
    </citation>
    <scope>NUCLEOTIDE SEQUENCE [LARGE SCALE GENOMIC DNA]</scope>
    <source>
        <strain evidence="3">CDC-D5610</strain>
    </source>
</reference>
<dbReference type="KEGG" id="lcd:clem_07995"/>
<proteinExistence type="predicted"/>
<gene>
    <name evidence="2" type="ORF">clem_07995</name>
</gene>
<accession>A0A222P2U7</accession>
<sequence length="331" mass="36457">MSIVFFGNTQAGIQLLHLMQKFSKEEATNITLNLSAAYFAKTSELEISIVNNDPRFQALRNLYYRSESTGVYCIDLLAPSIEMANEIKEFQHLSHFSNVILVGINNELSAAEGKEKLQSIREELQENGFYIPAGYTISGEDDGLYELITALQCITQRNAFLAKRKEERDRPLSPWEMAVSSLKRQIQELPYAKFTAITEEIDNLKWKLEQSVDITVKEKAIQTFSQNCHNILERKHQHVLNVVLTLAAVATVTIVVGLIGFGLGFAAGLWTGPGAFISGILTGAAFAKGTLAVSGTLGLISGGLVGYGLFKSSKEVVAIHDFAEQVKMSVM</sequence>
<keyword evidence="1" id="KW-1133">Transmembrane helix</keyword>